<dbReference type="EMBL" id="JARGDH010000002">
    <property type="protein sequence ID" value="KAL0276078.1"/>
    <property type="molecule type" value="Genomic_DNA"/>
</dbReference>
<feature type="domain" description="G-protein coupled receptors family 1 profile" evidence="10">
    <location>
        <begin position="1"/>
        <end position="68"/>
    </location>
</feature>
<evidence type="ECO:0000256" key="6">
    <source>
        <dbReference type="ARBA" id="ARBA00023136"/>
    </source>
</evidence>
<dbReference type="Gene3D" id="1.20.1070.10">
    <property type="entry name" value="Rhodopsin 7-helix transmembrane proteins"/>
    <property type="match status" value="1"/>
</dbReference>
<sequence>MAVEKSRYWLVIVIIFVVSWLPLGGFSLIADLESTPDMFQSSPQRIYIGFAIVHVIAMSSAISNPIVYGWLNTNIRQEFLQLMPSRCSRVCAKHPQRNWLAGGATTVDETTRTHVHYEDVKINKEAINLLVSVDNNVHNVDLQEFARL</sequence>
<keyword evidence="5" id="KW-0297">G-protein coupled receptor</keyword>
<dbReference type="PANTHER" id="PTHR24235:SF12">
    <property type="entry name" value="G-PROTEIN COUPLED RECEPTORS FAMILY 1 PROFILE DOMAIN-CONTAINING PROTEIN"/>
    <property type="match status" value="1"/>
</dbReference>
<evidence type="ECO:0000256" key="4">
    <source>
        <dbReference type="ARBA" id="ARBA00022989"/>
    </source>
</evidence>
<accession>A0AAW2I2W8</accession>
<feature type="transmembrane region" description="Helical" evidence="9">
    <location>
        <begin position="7"/>
        <end position="26"/>
    </location>
</feature>
<keyword evidence="7" id="KW-0675">Receptor</keyword>
<gene>
    <name evidence="11" type="ORF">PYX00_003738</name>
</gene>
<evidence type="ECO:0000256" key="9">
    <source>
        <dbReference type="SAM" id="Phobius"/>
    </source>
</evidence>
<keyword evidence="8" id="KW-0807">Transducer</keyword>
<keyword evidence="4 9" id="KW-1133">Transmembrane helix</keyword>
<dbReference type="PANTHER" id="PTHR24235">
    <property type="entry name" value="NEUROPEPTIDE Y RECEPTOR"/>
    <property type="match status" value="1"/>
</dbReference>
<evidence type="ECO:0000313" key="11">
    <source>
        <dbReference type="EMBL" id="KAL0276078.1"/>
    </source>
</evidence>
<dbReference type="PRINTS" id="PR00237">
    <property type="entry name" value="GPCRRHODOPSN"/>
</dbReference>
<evidence type="ECO:0000256" key="8">
    <source>
        <dbReference type="ARBA" id="ARBA00023224"/>
    </source>
</evidence>
<evidence type="ECO:0000256" key="2">
    <source>
        <dbReference type="ARBA" id="ARBA00010663"/>
    </source>
</evidence>
<dbReference type="SUPFAM" id="SSF81321">
    <property type="entry name" value="Family A G protein-coupled receptor-like"/>
    <property type="match status" value="1"/>
</dbReference>
<organism evidence="11">
    <name type="scientific">Menopon gallinae</name>
    <name type="common">poultry shaft louse</name>
    <dbReference type="NCBI Taxonomy" id="328185"/>
    <lineage>
        <taxon>Eukaryota</taxon>
        <taxon>Metazoa</taxon>
        <taxon>Ecdysozoa</taxon>
        <taxon>Arthropoda</taxon>
        <taxon>Hexapoda</taxon>
        <taxon>Insecta</taxon>
        <taxon>Pterygota</taxon>
        <taxon>Neoptera</taxon>
        <taxon>Paraneoptera</taxon>
        <taxon>Psocodea</taxon>
        <taxon>Troctomorpha</taxon>
        <taxon>Phthiraptera</taxon>
        <taxon>Amblycera</taxon>
        <taxon>Menoponidae</taxon>
        <taxon>Menopon</taxon>
    </lineage>
</organism>
<dbReference type="PROSITE" id="PS50262">
    <property type="entry name" value="G_PROTEIN_RECEP_F1_2"/>
    <property type="match status" value="1"/>
</dbReference>
<comment type="subcellular location">
    <subcellularLocation>
        <location evidence="1">Membrane</location>
        <topology evidence="1">Multi-pass membrane protein</topology>
    </subcellularLocation>
</comment>
<dbReference type="GO" id="GO:0004930">
    <property type="term" value="F:G protein-coupled receptor activity"/>
    <property type="evidence" value="ECO:0007669"/>
    <property type="project" value="UniProtKB-KW"/>
</dbReference>
<evidence type="ECO:0000256" key="7">
    <source>
        <dbReference type="ARBA" id="ARBA00023170"/>
    </source>
</evidence>
<feature type="transmembrane region" description="Helical" evidence="9">
    <location>
        <begin position="46"/>
        <end position="71"/>
    </location>
</feature>
<comment type="similarity">
    <text evidence="2">Belongs to the G-protein coupled receptor 1 family.</text>
</comment>
<keyword evidence="3 9" id="KW-0812">Transmembrane</keyword>
<keyword evidence="6 9" id="KW-0472">Membrane</keyword>
<evidence type="ECO:0000256" key="1">
    <source>
        <dbReference type="ARBA" id="ARBA00004141"/>
    </source>
</evidence>
<name>A0AAW2I2W8_9NEOP</name>
<evidence type="ECO:0000256" key="5">
    <source>
        <dbReference type="ARBA" id="ARBA00023040"/>
    </source>
</evidence>
<proteinExistence type="inferred from homology"/>
<dbReference type="InterPro" id="IPR017452">
    <property type="entry name" value="GPCR_Rhodpsn_7TM"/>
</dbReference>
<dbReference type="AlphaFoldDB" id="A0AAW2I2W8"/>
<comment type="caution">
    <text evidence="11">The sequence shown here is derived from an EMBL/GenBank/DDBJ whole genome shotgun (WGS) entry which is preliminary data.</text>
</comment>
<protein>
    <recommendedName>
        <fullName evidence="10">G-protein coupled receptors family 1 profile domain-containing protein</fullName>
    </recommendedName>
</protein>
<dbReference type="InterPro" id="IPR000276">
    <property type="entry name" value="GPCR_Rhodpsn"/>
</dbReference>
<dbReference type="GO" id="GO:0016020">
    <property type="term" value="C:membrane"/>
    <property type="evidence" value="ECO:0007669"/>
    <property type="project" value="UniProtKB-SubCell"/>
</dbReference>
<reference evidence="11" key="1">
    <citation type="journal article" date="2024" name="Gigascience">
        <title>Chromosome-level genome of the poultry shaft louse Menopon gallinae provides insight into the host-switching and adaptive evolution of parasitic lice.</title>
        <authorList>
            <person name="Xu Y."/>
            <person name="Ma L."/>
            <person name="Liu S."/>
            <person name="Liang Y."/>
            <person name="Liu Q."/>
            <person name="He Z."/>
            <person name="Tian L."/>
            <person name="Duan Y."/>
            <person name="Cai W."/>
            <person name="Li H."/>
            <person name="Song F."/>
        </authorList>
    </citation>
    <scope>NUCLEOTIDE SEQUENCE</scope>
    <source>
        <strain evidence="11">Cailab_2023a</strain>
    </source>
</reference>
<evidence type="ECO:0000259" key="10">
    <source>
        <dbReference type="PROSITE" id="PS50262"/>
    </source>
</evidence>
<evidence type="ECO:0000256" key="3">
    <source>
        <dbReference type="ARBA" id="ARBA00022692"/>
    </source>
</evidence>